<feature type="compositionally biased region" description="Polar residues" evidence="1">
    <location>
        <begin position="307"/>
        <end position="331"/>
    </location>
</feature>
<evidence type="ECO:0000313" key="3">
    <source>
        <dbReference type="Proteomes" id="UP000038010"/>
    </source>
</evidence>
<feature type="compositionally biased region" description="Polar residues" evidence="1">
    <location>
        <begin position="436"/>
        <end position="475"/>
    </location>
</feature>
<comment type="caution">
    <text evidence="2">The sequence shown here is derived from an EMBL/GenBank/DDBJ whole genome shotgun (WGS) entry which is preliminary data.</text>
</comment>
<feature type="compositionally biased region" description="Polar residues" evidence="1">
    <location>
        <begin position="289"/>
        <end position="300"/>
    </location>
</feature>
<feature type="compositionally biased region" description="Basic and acidic residues" evidence="1">
    <location>
        <begin position="241"/>
        <end position="251"/>
    </location>
</feature>
<name>A0A0N0NQR7_9EURO</name>
<feature type="compositionally biased region" description="Basic and acidic residues" evidence="1">
    <location>
        <begin position="486"/>
        <end position="507"/>
    </location>
</feature>
<dbReference type="EMBL" id="LFJN01000003">
    <property type="protein sequence ID" value="KPI44231.1"/>
    <property type="molecule type" value="Genomic_DNA"/>
</dbReference>
<evidence type="ECO:0000256" key="1">
    <source>
        <dbReference type="SAM" id="MobiDB-lite"/>
    </source>
</evidence>
<dbReference type="RefSeq" id="XP_018004194.1">
    <property type="nucleotide sequence ID" value="XM_018149280.1"/>
</dbReference>
<dbReference type="Proteomes" id="UP000038010">
    <property type="component" value="Unassembled WGS sequence"/>
</dbReference>
<evidence type="ECO:0000313" key="2">
    <source>
        <dbReference type="EMBL" id="KPI44231.1"/>
    </source>
</evidence>
<gene>
    <name evidence="2" type="ORF">AB675_8802</name>
</gene>
<dbReference type="VEuPathDB" id="FungiDB:AB675_8802"/>
<dbReference type="STRING" id="1664694.A0A0N0NQR7"/>
<proteinExistence type="predicted"/>
<sequence length="568" mass="62491">MSAIDTAARPIDSVYETAGSKSSRSARRRDNSDANSRMPLTSVAANRNDQSTAYRAPYSRVEELVTSPPGVSRSGSEADSLLDLYRGNNGSDPKITNRSTSYDNEVPENMYRPQDEDPEGWIHRDKLAKIESEELQAAGINLSSARRGRSKSGRRDTSRSRKSEESQQSGTRDDSKREEKKPRLSEPVKEEEPDDDRHNWDLRIPEEIAQDSAAAQMYSQPTLKKSGSRIPVLTSSPHPIPTERLDRDTPLPRKRTISNITVLSTPTPKPTGSRDGSKPSSPTKKSGLATPNNLPPTASAASLRKVTPSSLRKPSGPNKTANGPLSPTGSTRGERARGDPPWLATMYKPDPRLPPDQQIIPTHARKQQAAQWADDGSVPKTYDRDFTPLAVHQPEELAVANNASKRLSSTPSSPAMGNTENKENNPQAWPLKPMNSIRSTHSSNHGRPGTSGSITGNYSTMPKVQPSPIIQQTPMSPRLPPPARLQEQRPGRDNEKSGNRDDDDGTVKKGVDAVLSCRVHLPYKLWLGNAADVSDRASRASPVHKGPHTIQSLDDKFFFRFFRQSYVF</sequence>
<dbReference type="AlphaFoldDB" id="A0A0N0NQR7"/>
<dbReference type="GeneID" id="28741160"/>
<protein>
    <submittedName>
        <fullName evidence="2">Uncharacterized protein</fullName>
    </submittedName>
</protein>
<feature type="region of interest" description="Disordered" evidence="1">
    <location>
        <begin position="138"/>
        <end position="384"/>
    </location>
</feature>
<feature type="compositionally biased region" description="Polar residues" evidence="1">
    <location>
        <begin position="88"/>
        <end position="103"/>
    </location>
</feature>
<keyword evidence="3" id="KW-1185">Reference proteome</keyword>
<feature type="compositionally biased region" description="Polar residues" evidence="1">
    <location>
        <begin position="257"/>
        <end position="266"/>
    </location>
</feature>
<organism evidence="2 3">
    <name type="scientific">Cyphellophora attinorum</name>
    <dbReference type="NCBI Taxonomy" id="1664694"/>
    <lineage>
        <taxon>Eukaryota</taxon>
        <taxon>Fungi</taxon>
        <taxon>Dikarya</taxon>
        <taxon>Ascomycota</taxon>
        <taxon>Pezizomycotina</taxon>
        <taxon>Eurotiomycetes</taxon>
        <taxon>Chaetothyriomycetidae</taxon>
        <taxon>Chaetothyriales</taxon>
        <taxon>Cyphellophoraceae</taxon>
        <taxon>Cyphellophora</taxon>
    </lineage>
</organism>
<reference evidence="2 3" key="1">
    <citation type="submission" date="2015-06" db="EMBL/GenBank/DDBJ databases">
        <title>Draft genome of the ant-associated black yeast Phialophora attae CBS 131958.</title>
        <authorList>
            <person name="Moreno L.F."/>
            <person name="Stielow B.J."/>
            <person name="de Hoog S."/>
            <person name="Vicente V.A."/>
            <person name="Weiss V.A."/>
            <person name="de Vries M."/>
            <person name="Cruz L.M."/>
            <person name="Souza E.M."/>
        </authorList>
    </citation>
    <scope>NUCLEOTIDE SEQUENCE [LARGE SCALE GENOMIC DNA]</scope>
    <source>
        <strain evidence="2 3">CBS 131958</strain>
    </source>
</reference>
<feature type="region of interest" description="Disordered" evidence="1">
    <location>
        <begin position="1"/>
        <end position="125"/>
    </location>
</feature>
<accession>A0A0N0NQR7</accession>
<dbReference type="OrthoDB" id="418495at2759"/>
<feature type="region of interest" description="Disordered" evidence="1">
    <location>
        <begin position="402"/>
        <end position="507"/>
    </location>
</feature>
<feature type="compositionally biased region" description="Polar residues" evidence="1">
    <location>
        <begin position="402"/>
        <end position="427"/>
    </location>
</feature>
<feature type="compositionally biased region" description="Basic and acidic residues" evidence="1">
    <location>
        <begin position="153"/>
        <end position="206"/>
    </location>
</feature>
<feature type="compositionally biased region" description="Polar residues" evidence="1">
    <location>
        <begin position="43"/>
        <end position="53"/>
    </location>
</feature>